<name>A0A6B0UD70_IXORI</name>
<protein>
    <submittedName>
        <fullName evidence="1">Putative secreted protein</fullName>
    </submittedName>
</protein>
<sequence>MLSTADGRPTSSLVAIIALGGLKAARFPDRHVSHRGERWSHLSATNRTHLGHHCRCAGDCRFTREMRQRCEKSRVQWSGSKTAPEPWEPP</sequence>
<organism evidence="1">
    <name type="scientific">Ixodes ricinus</name>
    <name type="common">Common tick</name>
    <name type="synonym">Acarus ricinus</name>
    <dbReference type="NCBI Taxonomy" id="34613"/>
    <lineage>
        <taxon>Eukaryota</taxon>
        <taxon>Metazoa</taxon>
        <taxon>Ecdysozoa</taxon>
        <taxon>Arthropoda</taxon>
        <taxon>Chelicerata</taxon>
        <taxon>Arachnida</taxon>
        <taxon>Acari</taxon>
        <taxon>Parasitiformes</taxon>
        <taxon>Ixodida</taxon>
        <taxon>Ixodoidea</taxon>
        <taxon>Ixodidae</taxon>
        <taxon>Ixodinae</taxon>
        <taxon>Ixodes</taxon>
    </lineage>
</organism>
<proteinExistence type="predicted"/>
<reference evidence="1" key="1">
    <citation type="submission" date="2019-12" db="EMBL/GenBank/DDBJ databases">
        <title>An insight into the sialome of adult female Ixodes ricinus ticks feeding for 6 days.</title>
        <authorList>
            <person name="Perner J."/>
            <person name="Ribeiro J.M.C."/>
        </authorList>
    </citation>
    <scope>NUCLEOTIDE SEQUENCE</scope>
    <source>
        <strain evidence="1">Semi-engorged</strain>
        <tissue evidence="1">Salivary glands</tissue>
    </source>
</reference>
<accession>A0A6B0UD70</accession>
<dbReference type="AlphaFoldDB" id="A0A6B0UD70"/>
<evidence type="ECO:0000313" key="1">
    <source>
        <dbReference type="EMBL" id="MXU86226.1"/>
    </source>
</evidence>
<dbReference type="EMBL" id="GIFC01004143">
    <property type="protein sequence ID" value="MXU86226.1"/>
    <property type="molecule type" value="Transcribed_RNA"/>
</dbReference>